<evidence type="ECO:0000313" key="3">
    <source>
        <dbReference type="EMBL" id="BBH92387.1"/>
    </source>
</evidence>
<evidence type="ECO:0000259" key="2">
    <source>
        <dbReference type="Pfam" id="PF17678"/>
    </source>
</evidence>
<gene>
    <name evidence="3" type="ORF">KTA_05860</name>
</gene>
<dbReference type="NCBIfam" id="NF035929">
    <property type="entry name" value="lectin_1"/>
    <property type="match status" value="1"/>
</dbReference>
<dbReference type="InterPro" id="IPR014718">
    <property type="entry name" value="GH-type_carb-bd"/>
</dbReference>
<protein>
    <submittedName>
        <fullName evidence="3">Alpha-1,2-mannosidase</fullName>
    </submittedName>
</protein>
<sequence length="1114" mass="117743">MKYVTSVRSWLLPFVILTALLIILLTSTPLSALAAQRAQRVPTPAHTTNLADLVDPFTGTGIQQGAPFGGGDTFPGADLPFGMVQWSPDTVSYVPGGYWYNDNRLRGFSLTHLSGAGCSAYGDIPFMPYPGAVSDSPAADPMRYIATFSHSNEQASAGYYAVTLDSGIKVELSVTQRSGIGRFTYPRGQPATMLVNVSGSANGAFDAEVTIDAANRTISGWVSSGHFCGASDVYRLYFWASFSQPFASIGTWHNNTVSTGSRSARGGGQVASQVSAVQAAQAQLARGAQPSPALIQKARQHPDVTVSGPGSGAFVTFDTARANVVTVRVGISFVSVDNARLNVNSEDPDGNFDQVREQAQATWNRWLSEIQISGGTQAQLTTFYTALYHVLLQPNVFSDVNGQYIGFDGQVHTLPHGHAFYANYSGWDIYRSEIQLLALLAPQETSDIVQSMVLAYQQSGQLPKWSLANSETYVMVGDPADPIIAGAYAFGAHDFDTQAALAAMIHEATQPNNIRPGLRYLDELGYLPQDGGYGCCNFYGPAATQLEYDTADFAIGALAQALGDQATAQKFMARAQDWENLLNPADGYLEPRNADGSFPTSYNPASQTGWVEGNGAQYNWMVPFNLRGLFDALGGNAKVLPRLDTFFTQLNAGPDQPYAFLGNEPTLETPWEYDYAGAPYKTQQVVRQVVNTLYAPGPGGLAGNDDLGEMSSWYVFAALGFFPIVPGTADLVLASPLFPSIKLTRPSGQVIQINAPQAAENAPYVQSLRVNGQATTRPWLPPSFIAQGGTLDFVLATAPDPTWGSDPSDAPPSYTSGQMAARLSFSPARASLAPGASTQVSLLARDLLGNTRAVNWSASPSAGLTVSPTEGSFSVPAYGSAGQTLTVSAAGDQPEGYATVTFKVQTADGSTLPAVTLPVLVAPAGSLLPLVNNIGISDDNTPTIANFDGSHFSYSAQLLASLGYKPGATVTVNGVSYRWPNVPVETQDNVQCAGQTLQVPPKVGATRLTFLGSATNGPSVGTLTITYTDGSTQTAQLAFSDWTLNAGASSPAYGNVIAAQMPYRNSGSGTPQVVETYVFASAPIALEAGKTVASITLPASVDQGHLHVFAYALS</sequence>
<dbReference type="InterPro" id="IPR008928">
    <property type="entry name" value="6-hairpin_glycosidase_sf"/>
</dbReference>
<dbReference type="Pfam" id="PF17678">
    <property type="entry name" value="Glyco_hydro_92N"/>
    <property type="match status" value="1"/>
</dbReference>
<dbReference type="AlphaFoldDB" id="A0A455SVJ0"/>
<dbReference type="GO" id="GO:0030246">
    <property type="term" value="F:carbohydrate binding"/>
    <property type="evidence" value="ECO:0007669"/>
    <property type="project" value="InterPro"/>
</dbReference>
<evidence type="ECO:0000259" key="1">
    <source>
        <dbReference type="Pfam" id="PF07971"/>
    </source>
</evidence>
<reference evidence="3" key="1">
    <citation type="submission" date="2018-12" db="EMBL/GenBank/DDBJ databases">
        <title>Novel natural products biosynthetic potential of the class Ktedonobacteria.</title>
        <authorList>
            <person name="Zheng Y."/>
            <person name="Saitou A."/>
            <person name="Wang C.M."/>
            <person name="Toyoda A."/>
            <person name="Minakuchi Y."/>
            <person name="Sekiguchi Y."/>
            <person name="Ueda K."/>
            <person name="Takano H."/>
            <person name="Sakai Y."/>
            <person name="Yokota A."/>
            <person name="Yabe S."/>
        </authorList>
    </citation>
    <scope>NUCLEOTIDE SEQUENCE</scope>
    <source>
        <strain evidence="3">A3-2</strain>
    </source>
</reference>
<accession>A0A455SVJ0</accession>
<dbReference type="SUPFAM" id="SSF48208">
    <property type="entry name" value="Six-hairpin glycosidases"/>
    <property type="match status" value="1"/>
</dbReference>
<dbReference type="PANTHER" id="PTHR12143">
    <property type="entry name" value="PEPTIDE N-GLYCANASE PNGASE -RELATED"/>
    <property type="match status" value="1"/>
</dbReference>
<name>A0A455SVJ0_9CHLR</name>
<dbReference type="InterPro" id="IPR005887">
    <property type="entry name" value="GH92_a_mannosidase_put"/>
</dbReference>
<dbReference type="GO" id="GO:0006516">
    <property type="term" value="P:glycoprotein catabolic process"/>
    <property type="evidence" value="ECO:0007669"/>
    <property type="project" value="TreeGrafter"/>
</dbReference>
<organism evidence="3">
    <name type="scientific">Thermogemmatispora argillosa</name>
    <dbReference type="NCBI Taxonomy" id="2045280"/>
    <lineage>
        <taxon>Bacteria</taxon>
        <taxon>Bacillati</taxon>
        <taxon>Chloroflexota</taxon>
        <taxon>Ktedonobacteria</taxon>
        <taxon>Thermogemmatisporales</taxon>
        <taxon>Thermogemmatisporaceae</taxon>
        <taxon>Thermogemmatispora</taxon>
    </lineage>
</organism>
<dbReference type="Gene3D" id="1.20.1050.60">
    <property type="entry name" value="alpha-1,2-mannosidase"/>
    <property type="match status" value="1"/>
</dbReference>
<dbReference type="EMBL" id="AP019377">
    <property type="protein sequence ID" value="BBH92387.1"/>
    <property type="molecule type" value="Genomic_DNA"/>
</dbReference>
<dbReference type="Gene3D" id="2.70.98.10">
    <property type="match status" value="1"/>
</dbReference>
<dbReference type="Pfam" id="PF07971">
    <property type="entry name" value="Glyco_hydro_92"/>
    <property type="match status" value="1"/>
</dbReference>
<dbReference type="Gene3D" id="1.20.1610.10">
    <property type="entry name" value="alpha-1,2-mannosidases domains"/>
    <property type="match status" value="1"/>
</dbReference>
<dbReference type="InterPro" id="IPR050883">
    <property type="entry name" value="PNGase"/>
</dbReference>
<feature type="domain" description="Glycosyl hydrolase family 92 N-terminal" evidence="2">
    <location>
        <begin position="53"/>
        <end position="332"/>
    </location>
</feature>
<dbReference type="InterPro" id="IPR012939">
    <property type="entry name" value="Glyco_hydro_92"/>
</dbReference>
<dbReference type="Gene3D" id="3.30.2080.10">
    <property type="entry name" value="GH92 mannosidase domain"/>
    <property type="match status" value="1"/>
</dbReference>
<feature type="domain" description="Glycosyl hydrolase family 92" evidence="1">
    <location>
        <begin position="338"/>
        <end position="796"/>
    </location>
</feature>
<dbReference type="InterPro" id="IPR041371">
    <property type="entry name" value="GH92_N"/>
</dbReference>
<dbReference type="NCBIfam" id="TIGR01180">
    <property type="entry name" value="aman2_put"/>
    <property type="match status" value="1"/>
</dbReference>
<dbReference type="GO" id="GO:0000224">
    <property type="term" value="F:peptide-N4-(N-acetyl-beta-glucosaminyl)asparagine amidase activity"/>
    <property type="evidence" value="ECO:0007669"/>
    <property type="project" value="TreeGrafter"/>
</dbReference>
<proteinExistence type="predicted"/>
<dbReference type="GO" id="GO:0005829">
    <property type="term" value="C:cytosol"/>
    <property type="evidence" value="ECO:0007669"/>
    <property type="project" value="TreeGrafter"/>
</dbReference>
<dbReference type="GO" id="GO:0005975">
    <property type="term" value="P:carbohydrate metabolic process"/>
    <property type="evidence" value="ECO:0007669"/>
    <property type="project" value="InterPro"/>
</dbReference>
<dbReference type="FunFam" id="3.30.2080.10:FF:000001">
    <property type="entry name" value="Alpha-1,2-mannosidase subfamily"/>
    <property type="match status" value="1"/>
</dbReference>
<dbReference type="PANTHER" id="PTHR12143:SF39">
    <property type="entry name" value="SECRETED PROTEIN"/>
    <property type="match status" value="1"/>
</dbReference>